<sequence>MKIKKIYVKKIAYALCEVSVDQDRLIKQKRLPDQINNLAEKLPLNARYYLKSNTSSEQFLSDSTAVEELLKDWNTTFLQLDPIEVAAQLTLRDYCIFKSIESSEYIEKIFNKETESGFKNLKNFAELSNQELYWVINEILRESNILKRAKIIKNFIQIADVCEKCKNFNSLFAIVSGLDNTNVTRLKETWEKVSNKNKKILSELKGIMDPSLNMSKYRNLLKSESVQAPIVIFFLFFLFKK</sequence>
<dbReference type="InterPro" id="IPR023578">
    <property type="entry name" value="Ras_GEF_dom_sf"/>
</dbReference>
<evidence type="ECO:0000313" key="4">
    <source>
        <dbReference type="EMBL" id="RNA24109.1"/>
    </source>
</evidence>
<dbReference type="STRING" id="10195.A0A3M7RKV8"/>
<dbReference type="Gene3D" id="1.10.840.10">
    <property type="entry name" value="Ras guanine-nucleotide exchange factors catalytic domain"/>
    <property type="match status" value="1"/>
</dbReference>
<dbReference type="GO" id="GO:0007265">
    <property type="term" value="P:Ras protein signal transduction"/>
    <property type="evidence" value="ECO:0007669"/>
    <property type="project" value="TreeGrafter"/>
</dbReference>
<dbReference type="EMBL" id="REGN01003168">
    <property type="protein sequence ID" value="RNA24109.1"/>
    <property type="molecule type" value="Genomic_DNA"/>
</dbReference>
<dbReference type="Proteomes" id="UP000276133">
    <property type="component" value="Unassembled WGS sequence"/>
</dbReference>
<name>A0A3M7RKV8_BRAPC</name>
<dbReference type="PANTHER" id="PTHR23113:SF249">
    <property type="entry name" value="RAP GUANINE NUCLEOTIDE EXCHANGE FACTOR 6"/>
    <property type="match status" value="1"/>
</dbReference>
<evidence type="ECO:0000256" key="1">
    <source>
        <dbReference type="ARBA" id="ARBA00022658"/>
    </source>
</evidence>
<evidence type="ECO:0000256" key="2">
    <source>
        <dbReference type="PROSITE-ProRule" id="PRU00168"/>
    </source>
</evidence>
<dbReference type="InterPro" id="IPR001895">
    <property type="entry name" value="RASGEF_cat_dom"/>
</dbReference>
<dbReference type="GO" id="GO:0005085">
    <property type="term" value="F:guanyl-nucleotide exchange factor activity"/>
    <property type="evidence" value="ECO:0007669"/>
    <property type="project" value="UniProtKB-KW"/>
</dbReference>
<organism evidence="4 5">
    <name type="scientific">Brachionus plicatilis</name>
    <name type="common">Marine rotifer</name>
    <name type="synonym">Brachionus muelleri</name>
    <dbReference type="NCBI Taxonomy" id="10195"/>
    <lineage>
        <taxon>Eukaryota</taxon>
        <taxon>Metazoa</taxon>
        <taxon>Spiralia</taxon>
        <taxon>Gnathifera</taxon>
        <taxon>Rotifera</taxon>
        <taxon>Eurotatoria</taxon>
        <taxon>Monogononta</taxon>
        <taxon>Pseudotrocha</taxon>
        <taxon>Ploima</taxon>
        <taxon>Brachionidae</taxon>
        <taxon>Brachionus</taxon>
    </lineage>
</organism>
<accession>A0A3M7RKV8</accession>
<gene>
    <name evidence="4" type="ORF">BpHYR1_008934</name>
</gene>
<dbReference type="PANTHER" id="PTHR23113">
    <property type="entry name" value="GUANINE NUCLEOTIDE EXCHANGE FACTOR"/>
    <property type="match status" value="1"/>
</dbReference>
<proteinExistence type="predicted"/>
<protein>
    <submittedName>
        <fullName evidence="4">Rap guanine nucleotide exchange factor</fullName>
    </submittedName>
</protein>
<dbReference type="AlphaFoldDB" id="A0A3M7RKV8"/>
<dbReference type="SMART" id="SM00147">
    <property type="entry name" value="RasGEF"/>
    <property type="match status" value="1"/>
</dbReference>
<dbReference type="InterPro" id="IPR008937">
    <property type="entry name" value="Ras-like_GEF"/>
</dbReference>
<dbReference type="Pfam" id="PF00617">
    <property type="entry name" value="RasGEF"/>
    <property type="match status" value="1"/>
</dbReference>
<dbReference type="SUPFAM" id="SSF48366">
    <property type="entry name" value="Ras GEF"/>
    <property type="match status" value="1"/>
</dbReference>
<evidence type="ECO:0000313" key="5">
    <source>
        <dbReference type="Proteomes" id="UP000276133"/>
    </source>
</evidence>
<evidence type="ECO:0000259" key="3">
    <source>
        <dbReference type="PROSITE" id="PS50009"/>
    </source>
</evidence>
<comment type="caution">
    <text evidence="4">The sequence shown here is derived from an EMBL/GenBank/DDBJ whole genome shotgun (WGS) entry which is preliminary data.</text>
</comment>
<keyword evidence="5" id="KW-1185">Reference proteome</keyword>
<dbReference type="PROSITE" id="PS50009">
    <property type="entry name" value="RASGEF_CAT"/>
    <property type="match status" value="1"/>
</dbReference>
<reference evidence="4 5" key="1">
    <citation type="journal article" date="2018" name="Sci. Rep.">
        <title>Genomic signatures of local adaptation to the degree of environmental predictability in rotifers.</title>
        <authorList>
            <person name="Franch-Gras L."/>
            <person name="Hahn C."/>
            <person name="Garcia-Roger E.M."/>
            <person name="Carmona M.J."/>
            <person name="Serra M."/>
            <person name="Gomez A."/>
        </authorList>
    </citation>
    <scope>NUCLEOTIDE SEQUENCE [LARGE SCALE GENOMIC DNA]</scope>
    <source>
        <strain evidence="4">HYR1</strain>
    </source>
</reference>
<dbReference type="OrthoDB" id="21144at2759"/>
<dbReference type="InterPro" id="IPR036964">
    <property type="entry name" value="RASGEF_cat_dom_sf"/>
</dbReference>
<feature type="domain" description="Ras-GEF" evidence="3">
    <location>
        <begin position="81"/>
        <end position="241"/>
    </location>
</feature>
<keyword evidence="1 2" id="KW-0344">Guanine-nucleotide releasing factor</keyword>
<dbReference type="GO" id="GO:0016324">
    <property type="term" value="C:apical plasma membrane"/>
    <property type="evidence" value="ECO:0007669"/>
    <property type="project" value="TreeGrafter"/>
</dbReference>